<accession>A0A919T130</accession>
<evidence type="ECO:0000313" key="2">
    <source>
        <dbReference type="EMBL" id="GIM81828.1"/>
    </source>
</evidence>
<feature type="compositionally biased region" description="Basic and acidic residues" evidence="1">
    <location>
        <begin position="25"/>
        <end position="44"/>
    </location>
</feature>
<dbReference type="Proteomes" id="UP000680865">
    <property type="component" value="Unassembled WGS sequence"/>
</dbReference>
<proteinExistence type="predicted"/>
<name>A0A919T130_9ACTN</name>
<organism evidence="2 3">
    <name type="scientific">Winogradskya consettensis</name>
    <dbReference type="NCBI Taxonomy" id="113560"/>
    <lineage>
        <taxon>Bacteria</taxon>
        <taxon>Bacillati</taxon>
        <taxon>Actinomycetota</taxon>
        <taxon>Actinomycetes</taxon>
        <taxon>Micromonosporales</taxon>
        <taxon>Micromonosporaceae</taxon>
        <taxon>Winogradskya</taxon>
    </lineage>
</organism>
<dbReference type="EMBL" id="BOQP01000049">
    <property type="protein sequence ID" value="GIM81828.1"/>
    <property type="molecule type" value="Genomic_DNA"/>
</dbReference>
<evidence type="ECO:0000256" key="1">
    <source>
        <dbReference type="SAM" id="MobiDB-lite"/>
    </source>
</evidence>
<keyword evidence="3" id="KW-1185">Reference proteome</keyword>
<dbReference type="AlphaFoldDB" id="A0A919T130"/>
<sequence>MAGLAGVAATGAVLARQERKRRAYTPDEIRDRLHARVAESETSRDSVSVDDD</sequence>
<gene>
    <name evidence="2" type="ORF">Aco04nite_78600</name>
</gene>
<protein>
    <submittedName>
        <fullName evidence="2">Uncharacterized protein</fullName>
    </submittedName>
</protein>
<reference evidence="2" key="1">
    <citation type="submission" date="2021-03" db="EMBL/GenBank/DDBJ databases">
        <title>Whole genome shotgun sequence of Actinoplanes consettensis NBRC 14913.</title>
        <authorList>
            <person name="Komaki H."/>
            <person name="Tamura T."/>
        </authorList>
    </citation>
    <scope>NUCLEOTIDE SEQUENCE</scope>
    <source>
        <strain evidence="2">NBRC 14913</strain>
    </source>
</reference>
<evidence type="ECO:0000313" key="3">
    <source>
        <dbReference type="Proteomes" id="UP000680865"/>
    </source>
</evidence>
<feature type="region of interest" description="Disordered" evidence="1">
    <location>
        <begin position="25"/>
        <end position="52"/>
    </location>
</feature>
<comment type="caution">
    <text evidence="2">The sequence shown here is derived from an EMBL/GenBank/DDBJ whole genome shotgun (WGS) entry which is preliminary data.</text>
</comment>